<sequence>MADCLIRNSIYDFEPVAFTLVLSILPIGPLLVSNRQVNRPFFWVVRPDITNGANEAFPEGFQDRVANRGQMVGWAPQQKCWPYFADDESYICDIWKVGLKFNRDESGIITREEIKTKIDQVVGDENLKARALELEEIALKKKVVSRTRVSRS</sequence>
<evidence type="ECO:0000313" key="1">
    <source>
        <dbReference type="EMBL" id="KAJ0100327.1"/>
    </source>
</evidence>
<keyword evidence="2" id="KW-1185">Reference proteome</keyword>
<reference evidence="2" key="1">
    <citation type="journal article" date="2023" name="G3 (Bethesda)">
        <title>Genome assembly and association tests identify interacting loci associated with vigor, precocity, and sex in interspecific pistachio rootstocks.</title>
        <authorList>
            <person name="Palmer W."/>
            <person name="Jacygrad E."/>
            <person name="Sagayaradj S."/>
            <person name="Cavanaugh K."/>
            <person name="Han R."/>
            <person name="Bertier L."/>
            <person name="Beede B."/>
            <person name="Kafkas S."/>
            <person name="Golino D."/>
            <person name="Preece J."/>
            <person name="Michelmore R."/>
        </authorList>
    </citation>
    <scope>NUCLEOTIDE SEQUENCE [LARGE SCALE GENOMIC DNA]</scope>
</reference>
<dbReference type="EMBL" id="CM047900">
    <property type="protein sequence ID" value="KAJ0100327.1"/>
    <property type="molecule type" value="Genomic_DNA"/>
</dbReference>
<dbReference type="Proteomes" id="UP001164250">
    <property type="component" value="Chromosome 4"/>
</dbReference>
<evidence type="ECO:0000313" key="2">
    <source>
        <dbReference type="Proteomes" id="UP001164250"/>
    </source>
</evidence>
<organism evidence="1 2">
    <name type="scientific">Pistacia atlantica</name>
    <dbReference type="NCBI Taxonomy" id="434234"/>
    <lineage>
        <taxon>Eukaryota</taxon>
        <taxon>Viridiplantae</taxon>
        <taxon>Streptophyta</taxon>
        <taxon>Embryophyta</taxon>
        <taxon>Tracheophyta</taxon>
        <taxon>Spermatophyta</taxon>
        <taxon>Magnoliopsida</taxon>
        <taxon>eudicotyledons</taxon>
        <taxon>Gunneridae</taxon>
        <taxon>Pentapetalae</taxon>
        <taxon>rosids</taxon>
        <taxon>malvids</taxon>
        <taxon>Sapindales</taxon>
        <taxon>Anacardiaceae</taxon>
        <taxon>Pistacia</taxon>
    </lineage>
</organism>
<comment type="caution">
    <text evidence="1">The sequence shown here is derived from an EMBL/GenBank/DDBJ whole genome shotgun (WGS) entry which is preliminary data.</text>
</comment>
<proteinExistence type="predicted"/>
<gene>
    <name evidence="1" type="ORF">Patl1_21700</name>
</gene>
<accession>A0ACC1BN91</accession>
<name>A0ACC1BN91_9ROSI</name>
<protein>
    <submittedName>
        <fullName evidence="1">Uncharacterized protein</fullName>
    </submittedName>
</protein>